<evidence type="ECO:0000313" key="1">
    <source>
        <dbReference type="EMBL" id="VDO99309.1"/>
    </source>
</evidence>
<reference evidence="3" key="1">
    <citation type="submission" date="2016-06" db="UniProtKB">
        <authorList>
            <consortium name="WormBaseParasite"/>
        </authorList>
    </citation>
    <scope>IDENTIFICATION</scope>
</reference>
<dbReference type="Proteomes" id="UP000279833">
    <property type="component" value="Unassembled WGS sequence"/>
</dbReference>
<protein>
    <submittedName>
        <fullName evidence="3">Nucleoporin-like protein 2</fullName>
    </submittedName>
</protein>
<dbReference type="WBParaSite" id="SCUD_0000591501-mRNA-1">
    <property type="protein sequence ID" value="SCUD_0000591501-mRNA-1"/>
    <property type="gene ID" value="SCUD_0000591501"/>
</dbReference>
<dbReference type="STRING" id="6186.A0A183JT75"/>
<organism evidence="3">
    <name type="scientific">Schistosoma curassoni</name>
    <dbReference type="NCBI Taxonomy" id="6186"/>
    <lineage>
        <taxon>Eukaryota</taxon>
        <taxon>Metazoa</taxon>
        <taxon>Spiralia</taxon>
        <taxon>Lophotrochozoa</taxon>
        <taxon>Platyhelminthes</taxon>
        <taxon>Trematoda</taxon>
        <taxon>Digenea</taxon>
        <taxon>Strigeidida</taxon>
        <taxon>Schistosomatoidea</taxon>
        <taxon>Schistosomatidae</taxon>
        <taxon>Schistosoma</taxon>
    </lineage>
</organism>
<sequence length="168" mass="18158">MNQNSAVLVSSIPSQLRSWDPKGYATRCLGMLLEMARNKRIETLFAFCFGVHLYQYLCAVNSTNEMKELRLEDYSLNRRGPSTSAGGTSIFATSSTAKPFQFGSPQMNTTTSIFGQTSKPANTLFGASASGVSSSNSMFFGGTGTQSAFGQTSQGTTNYCYLTSTVFF</sequence>
<proteinExistence type="predicted"/>
<reference evidence="1 2" key="2">
    <citation type="submission" date="2018-11" db="EMBL/GenBank/DDBJ databases">
        <authorList>
            <consortium name="Pathogen Informatics"/>
        </authorList>
    </citation>
    <scope>NUCLEOTIDE SEQUENCE [LARGE SCALE GENOMIC DNA]</scope>
    <source>
        <strain evidence="1">Dakar</strain>
        <strain evidence="2">Dakar, Senegal</strain>
    </source>
</reference>
<name>A0A183JT75_9TREM</name>
<evidence type="ECO:0000313" key="2">
    <source>
        <dbReference type="Proteomes" id="UP000279833"/>
    </source>
</evidence>
<gene>
    <name evidence="1" type="ORF">SCUD_LOCUS5916</name>
</gene>
<dbReference type="AlphaFoldDB" id="A0A183JT75"/>
<accession>A0A183JT75</accession>
<keyword evidence="2" id="KW-1185">Reference proteome</keyword>
<dbReference type="EMBL" id="UZAK01011027">
    <property type="protein sequence ID" value="VDO99309.1"/>
    <property type="molecule type" value="Genomic_DNA"/>
</dbReference>
<evidence type="ECO:0000313" key="3">
    <source>
        <dbReference type="WBParaSite" id="SCUD_0000591501-mRNA-1"/>
    </source>
</evidence>